<keyword evidence="11" id="KW-1185">Reference proteome</keyword>
<keyword evidence="4 8" id="KW-0540">Nuclease</keyword>
<evidence type="ECO:0000256" key="7">
    <source>
        <dbReference type="ARBA" id="ARBA00023157"/>
    </source>
</evidence>
<keyword evidence="7" id="KW-1015">Disulfide bond</keyword>
<evidence type="ECO:0000313" key="10">
    <source>
        <dbReference type="Ensembl" id="ENSOSIP00000002958.1"/>
    </source>
</evidence>
<evidence type="ECO:0000259" key="9">
    <source>
        <dbReference type="SMART" id="SM00092"/>
    </source>
</evidence>
<sequence length="149" mass="16850">MEMMLKLGFLLLFVSTVLCQPADVAPRYRKFIEQHINTGMNINRCNVEISKRGIAKTNSNDCKETNTFIRANTGTVRSVCENAGVQDGGFTRSLQPFDLVVCKLRNQGARLPRCDYRGQLTTRYIKIKCEQRFPVHFEGDIIALSSGSR</sequence>
<dbReference type="GeneTree" id="ENSGT00940000157645"/>
<keyword evidence="6 8" id="KW-0378">Hydrolase</keyword>
<dbReference type="CDD" id="cd06265">
    <property type="entry name" value="RNase_A_canonical"/>
    <property type="match status" value="1"/>
</dbReference>
<dbReference type="GO" id="GO:0050829">
    <property type="term" value="P:defense response to Gram-negative bacterium"/>
    <property type="evidence" value="ECO:0007669"/>
    <property type="project" value="TreeGrafter"/>
</dbReference>
<dbReference type="GO" id="GO:0005576">
    <property type="term" value="C:extracellular region"/>
    <property type="evidence" value="ECO:0007669"/>
    <property type="project" value="UniProtKB-SubCell"/>
</dbReference>
<evidence type="ECO:0000256" key="8">
    <source>
        <dbReference type="RuleBase" id="RU000651"/>
    </source>
</evidence>
<evidence type="ECO:0000313" key="11">
    <source>
        <dbReference type="Proteomes" id="UP000694383"/>
    </source>
</evidence>
<dbReference type="GO" id="GO:0016787">
    <property type="term" value="F:hydrolase activity"/>
    <property type="evidence" value="ECO:0007669"/>
    <property type="project" value="UniProtKB-KW"/>
</dbReference>
<dbReference type="InterPro" id="IPR023412">
    <property type="entry name" value="RNaseA_domain"/>
</dbReference>
<feature type="chain" id="PRO_5034696000" description="Ribonuclease A-domain domain-containing protein" evidence="8">
    <location>
        <begin position="20"/>
        <end position="149"/>
    </location>
</feature>
<keyword evidence="3" id="KW-0964">Secreted</keyword>
<proteinExistence type="inferred from homology"/>
<feature type="domain" description="Ribonuclease A-domain" evidence="9">
    <location>
        <begin position="24"/>
        <end position="141"/>
    </location>
</feature>
<accession>A0A8C8DF81</accession>
<dbReference type="PANTHER" id="PTHR11437">
    <property type="entry name" value="RIBONUCLEASE"/>
    <property type="match status" value="1"/>
</dbReference>
<name>A0A8C8DF81_9TELE</name>
<evidence type="ECO:0000256" key="2">
    <source>
        <dbReference type="ARBA" id="ARBA00005600"/>
    </source>
</evidence>
<dbReference type="GO" id="GO:0004519">
    <property type="term" value="F:endonuclease activity"/>
    <property type="evidence" value="ECO:0007669"/>
    <property type="project" value="UniProtKB-KW"/>
</dbReference>
<keyword evidence="8" id="KW-0732">Signal</keyword>
<evidence type="ECO:0000256" key="3">
    <source>
        <dbReference type="ARBA" id="ARBA00022525"/>
    </source>
</evidence>
<reference evidence="10" key="1">
    <citation type="submission" date="2025-08" db="UniProtKB">
        <authorList>
            <consortium name="Ensembl"/>
        </authorList>
    </citation>
    <scope>IDENTIFICATION</scope>
</reference>
<dbReference type="PROSITE" id="PS00127">
    <property type="entry name" value="RNASE_PANCREATIC"/>
    <property type="match status" value="1"/>
</dbReference>
<feature type="signal peptide" evidence="8">
    <location>
        <begin position="1"/>
        <end position="19"/>
    </location>
</feature>
<dbReference type="InterPro" id="IPR023411">
    <property type="entry name" value="RNaseA_AS"/>
</dbReference>
<dbReference type="SUPFAM" id="SSF54076">
    <property type="entry name" value="RNase A-like"/>
    <property type="match status" value="1"/>
</dbReference>
<organism evidence="10 11">
    <name type="scientific">Oryzias sinensis</name>
    <name type="common">Chinese medaka</name>
    <dbReference type="NCBI Taxonomy" id="183150"/>
    <lineage>
        <taxon>Eukaryota</taxon>
        <taxon>Metazoa</taxon>
        <taxon>Chordata</taxon>
        <taxon>Craniata</taxon>
        <taxon>Vertebrata</taxon>
        <taxon>Euteleostomi</taxon>
        <taxon>Actinopterygii</taxon>
        <taxon>Neopterygii</taxon>
        <taxon>Teleostei</taxon>
        <taxon>Neoteleostei</taxon>
        <taxon>Acanthomorphata</taxon>
        <taxon>Ovalentaria</taxon>
        <taxon>Atherinomorphae</taxon>
        <taxon>Beloniformes</taxon>
        <taxon>Adrianichthyidae</taxon>
        <taxon>Oryziinae</taxon>
        <taxon>Oryzias</taxon>
    </lineage>
</organism>
<dbReference type="GO" id="GO:0003676">
    <property type="term" value="F:nucleic acid binding"/>
    <property type="evidence" value="ECO:0007669"/>
    <property type="project" value="InterPro"/>
</dbReference>
<dbReference type="GO" id="GO:0004540">
    <property type="term" value="F:RNA nuclease activity"/>
    <property type="evidence" value="ECO:0007669"/>
    <property type="project" value="TreeGrafter"/>
</dbReference>
<dbReference type="Pfam" id="PF00074">
    <property type="entry name" value="RnaseA"/>
    <property type="match status" value="1"/>
</dbReference>
<evidence type="ECO:0000256" key="4">
    <source>
        <dbReference type="ARBA" id="ARBA00022722"/>
    </source>
</evidence>
<dbReference type="Gene3D" id="3.10.130.10">
    <property type="entry name" value="Ribonuclease A-like domain"/>
    <property type="match status" value="1"/>
</dbReference>
<comment type="similarity">
    <text evidence="2 8">Belongs to the pancreatic ribonuclease family.</text>
</comment>
<reference evidence="10" key="2">
    <citation type="submission" date="2025-09" db="UniProtKB">
        <authorList>
            <consortium name="Ensembl"/>
        </authorList>
    </citation>
    <scope>IDENTIFICATION</scope>
</reference>
<comment type="subcellular location">
    <subcellularLocation>
        <location evidence="1">Secreted</location>
    </subcellularLocation>
</comment>
<dbReference type="PANTHER" id="PTHR11437:SF10">
    <property type="entry name" value="ANGIOGENIN-RELATED"/>
    <property type="match status" value="1"/>
</dbReference>
<dbReference type="InterPro" id="IPR036816">
    <property type="entry name" value="RNaseA-like_dom_sf"/>
</dbReference>
<dbReference type="GO" id="GO:0050830">
    <property type="term" value="P:defense response to Gram-positive bacterium"/>
    <property type="evidence" value="ECO:0007669"/>
    <property type="project" value="TreeGrafter"/>
</dbReference>
<dbReference type="InterPro" id="IPR001427">
    <property type="entry name" value="RNaseA"/>
</dbReference>
<evidence type="ECO:0000256" key="1">
    <source>
        <dbReference type="ARBA" id="ARBA00004613"/>
    </source>
</evidence>
<dbReference type="AlphaFoldDB" id="A0A8C8DF81"/>
<dbReference type="GO" id="GO:0001525">
    <property type="term" value="P:angiogenesis"/>
    <property type="evidence" value="ECO:0007669"/>
    <property type="project" value="TreeGrafter"/>
</dbReference>
<keyword evidence="5 8" id="KW-0255">Endonuclease</keyword>
<dbReference type="SMART" id="SM00092">
    <property type="entry name" value="RNAse_Pc"/>
    <property type="match status" value="1"/>
</dbReference>
<protein>
    <recommendedName>
        <fullName evidence="9">Ribonuclease A-domain domain-containing protein</fullName>
    </recommendedName>
</protein>
<dbReference type="Proteomes" id="UP000694383">
    <property type="component" value="Unplaced"/>
</dbReference>
<dbReference type="Ensembl" id="ENSOSIT00000003177.1">
    <property type="protein sequence ID" value="ENSOSIP00000002958.1"/>
    <property type="gene ID" value="ENSOSIG00000001890.1"/>
</dbReference>
<evidence type="ECO:0000256" key="5">
    <source>
        <dbReference type="ARBA" id="ARBA00022759"/>
    </source>
</evidence>
<evidence type="ECO:0000256" key="6">
    <source>
        <dbReference type="ARBA" id="ARBA00022801"/>
    </source>
</evidence>